<dbReference type="EMBL" id="CAKOGL010000004">
    <property type="protein sequence ID" value="CAH2085397.1"/>
    <property type="molecule type" value="Genomic_DNA"/>
</dbReference>
<name>A0AAU9THK0_EUPED</name>
<dbReference type="AlphaFoldDB" id="A0AAU9THK0"/>
<reference evidence="1" key="1">
    <citation type="submission" date="2022-03" db="EMBL/GenBank/DDBJ databases">
        <authorList>
            <person name="Tunstrom K."/>
        </authorList>
    </citation>
    <scope>NUCLEOTIDE SEQUENCE</scope>
</reference>
<organism evidence="1 2">
    <name type="scientific">Euphydryas editha</name>
    <name type="common">Edith's checkerspot</name>
    <dbReference type="NCBI Taxonomy" id="104508"/>
    <lineage>
        <taxon>Eukaryota</taxon>
        <taxon>Metazoa</taxon>
        <taxon>Ecdysozoa</taxon>
        <taxon>Arthropoda</taxon>
        <taxon>Hexapoda</taxon>
        <taxon>Insecta</taxon>
        <taxon>Pterygota</taxon>
        <taxon>Neoptera</taxon>
        <taxon>Endopterygota</taxon>
        <taxon>Lepidoptera</taxon>
        <taxon>Glossata</taxon>
        <taxon>Ditrysia</taxon>
        <taxon>Papilionoidea</taxon>
        <taxon>Nymphalidae</taxon>
        <taxon>Nymphalinae</taxon>
        <taxon>Euphydryas</taxon>
    </lineage>
</organism>
<evidence type="ECO:0000313" key="2">
    <source>
        <dbReference type="Proteomes" id="UP001153954"/>
    </source>
</evidence>
<sequence length="153" mass="17093">MEQPSDPLDSPYPDSLLIPWKRLAVDDPTTPNSSSKITTNHPSNAIPLIQNVYVHPSFSEAPKTYIDDKGHFIVPVSRDMSDPNAGTTLRTIKFGQFFHKQKIKFTVNYEVKNIGNKISVEFSSAEGANTSTSNLILAMCKYKSTLPTYNHFT</sequence>
<dbReference type="Proteomes" id="UP001153954">
    <property type="component" value="Unassembled WGS sequence"/>
</dbReference>
<proteinExistence type="predicted"/>
<comment type="caution">
    <text evidence="1">The sequence shown here is derived from an EMBL/GenBank/DDBJ whole genome shotgun (WGS) entry which is preliminary data.</text>
</comment>
<gene>
    <name evidence="1" type="ORF">EEDITHA_LOCUS1875</name>
</gene>
<accession>A0AAU9THK0</accession>
<protein>
    <submittedName>
        <fullName evidence="1">Uncharacterized protein</fullName>
    </submittedName>
</protein>
<keyword evidence="2" id="KW-1185">Reference proteome</keyword>
<evidence type="ECO:0000313" key="1">
    <source>
        <dbReference type="EMBL" id="CAH2085397.1"/>
    </source>
</evidence>